<dbReference type="AlphaFoldDB" id="A0A9W6KWY5"/>
<evidence type="ECO:0000256" key="3">
    <source>
        <dbReference type="ARBA" id="ARBA00012754"/>
    </source>
</evidence>
<name>A0A9W6KWY5_9ACTN</name>
<dbReference type="PANTHER" id="PTHR43730">
    <property type="entry name" value="BETA-MANNOSIDASE"/>
    <property type="match status" value="1"/>
</dbReference>
<comment type="similarity">
    <text evidence="2">Belongs to the glycosyl hydrolase 2 family.</text>
</comment>
<evidence type="ECO:0000259" key="6">
    <source>
        <dbReference type="Pfam" id="PF00703"/>
    </source>
</evidence>
<dbReference type="SUPFAM" id="SSF49303">
    <property type="entry name" value="beta-Galactosidase/glucuronidase domain"/>
    <property type="match status" value="1"/>
</dbReference>
<evidence type="ECO:0000256" key="2">
    <source>
        <dbReference type="ARBA" id="ARBA00007401"/>
    </source>
</evidence>
<dbReference type="RefSeq" id="WP_261959935.1">
    <property type="nucleotide sequence ID" value="NZ_BAAAXA010000001.1"/>
</dbReference>
<comment type="catalytic activity">
    <reaction evidence="1">
        <text>Hydrolysis of terminal, non-reducing beta-D-mannose residues in beta-D-mannosides.</text>
        <dbReference type="EC" id="3.2.1.25"/>
    </reaction>
</comment>
<evidence type="ECO:0000256" key="5">
    <source>
        <dbReference type="ARBA" id="ARBA00023295"/>
    </source>
</evidence>
<comment type="caution">
    <text evidence="8">The sequence shown here is derived from an EMBL/GenBank/DDBJ whole genome shotgun (WGS) entry which is preliminary data.</text>
</comment>
<keyword evidence="5" id="KW-0326">Glycosidase</keyword>
<dbReference type="FunFam" id="3.20.20.80:FF:000050">
    <property type="entry name" value="Beta-mannosidase B"/>
    <property type="match status" value="1"/>
</dbReference>
<reference evidence="8" key="1">
    <citation type="journal article" date="2014" name="Int. J. Syst. Evol. Microbiol.">
        <title>Complete genome sequence of Corynebacterium casei LMG S-19264T (=DSM 44701T), isolated from a smear-ripened cheese.</title>
        <authorList>
            <consortium name="US DOE Joint Genome Institute (JGI-PGF)"/>
            <person name="Walter F."/>
            <person name="Albersmeier A."/>
            <person name="Kalinowski J."/>
            <person name="Ruckert C."/>
        </authorList>
    </citation>
    <scope>NUCLEOTIDE SEQUENCE</scope>
    <source>
        <strain evidence="8">VKM Ac-1321</strain>
    </source>
</reference>
<evidence type="ECO:0000259" key="7">
    <source>
        <dbReference type="Pfam" id="PF22666"/>
    </source>
</evidence>
<evidence type="ECO:0000256" key="1">
    <source>
        <dbReference type="ARBA" id="ARBA00000829"/>
    </source>
</evidence>
<proteinExistence type="inferred from homology"/>
<dbReference type="Proteomes" id="UP001143480">
    <property type="component" value="Unassembled WGS sequence"/>
</dbReference>
<evidence type="ECO:0000256" key="4">
    <source>
        <dbReference type="ARBA" id="ARBA00022801"/>
    </source>
</evidence>
<keyword evidence="4" id="KW-0378">Hydrolase</keyword>
<dbReference type="EMBL" id="BSFP01000117">
    <property type="protein sequence ID" value="GLL07925.1"/>
    <property type="molecule type" value="Genomic_DNA"/>
</dbReference>
<dbReference type="Gene3D" id="2.60.120.260">
    <property type="entry name" value="Galactose-binding domain-like"/>
    <property type="match status" value="1"/>
</dbReference>
<dbReference type="InterPro" id="IPR006102">
    <property type="entry name" value="Ig-like_GH2"/>
</dbReference>
<protein>
    <recommendedName>
        <fullName evidence="3">beta-mannosidase</fullName>
        <ecNumber evidence="3">3.2.1.25</ecNumber>
    </recommendedName>
</protein>
<reference evidence="8" key="2">
    <citation type="submission" date="2023-01" db="EMBL/GenBank/DDBJ databases">
        <authorList>
            <person name="Sun Q."/>
            <person name="Evtushenko L."/>
        </authorList>
    </citation>
    <scope>NUCLEOTIDE SEQUENCE</scope>
    <source>
        <strain evidence="8">VKM Ac-1321</strain>
    </source>
</reference>
<dbReference type="InterPro" id="IPR054593">
    <property type="entry name" value="Beta-mannosidase-like_N2"/>
</dbReference>
<dbReference type="Pfam" id="PF22666">
    <property type="entry name" value="Glyco_hydro_2_N2"/>
    <property type="match status" value="1"/>
</dbReference>
<keyword evidence="9" id="KW-1185">Reference proteome</keyword>
<dbReference type="InterPro" id="IPR008979">
    <property type="entry name" value="Galactose-bd-like_sf"/>
</dbReference>
<dbReference type="SUPFAM" id="SSF51445">
    <property type="entry name" value="(Trans)glycosidases"/>
    <property type="match status" value="1"/>
</dbReference>
<dbReference type="PANTHER" id="PTHR43730:SF1">
    <property type="entry name" value="BETA-MANNOSIDASE"/>
    <property type="match status" value="1"/>
</dbReference>
<dbReference type="EC" id="3.2.1.25" evidence="3"/>
<dbReference type="InterPro" id="IPR013783">
    <property type="entry name" value="Ig-like_fold"/>
</dbReference>
<dbReference type="GO" id="GO:0005975">
    <property type="term" value="P:carbohydrate metabolic process"/>
    <property type="evidence" value="ECO:0007669"/>
    <property type="project" value="InterPro"/>
</dbReference>
<dbReference type="Gene3D" id="2.60.40.10">
    <property type="entry name" value="Immunoglobulins"/>
    <property type="match status" value="1"/>
</dbReference>
<accession>A0A9W6KWY5</accession>
<dbReference type="Pfam" id="PF00703">
    <property type="entry name" value="Glyco_hydro_2"/>
    <property type="match status" value="1"/>
</dbReference>
<dbReference type="GO" id="GO:0004567">
    <property type="term" value="F:beta-mannosidase activity"/>
    <property type="evidence" value="ECO:0007669"/>
    <property type="project" value="UniProtKB-EC"/>
</dbReference>
<evidence type="ECO:0000313" key="9">
    <source>
        <dbReference type="Proteomes" id="UP001143480"/>
    </source>
</evidence>
<evidence type="ECO:0000313" key="8">
    <source>
        <dbReference type="EMBL" id="GLL07925.1"/>
    </source>
</evidence>
<dbReference type="Gene3D" id="3.20.20.80">
    <property type="entry name" value="Glycosidases"/>
    <property type="match status" value="1"/>
</dbReference>
<feature type="domain" description="Beta-mannosidase-like galactose-binding" evidence="7">
    <location>
        <begin position="9"/>
        <end position="171"/>
    </location>
</feature>
<dbReference type="InterPro" id="IPR036156">
    <property type="entry name" value="Beta-gal/glucu_dom_sf"/>
</dbReference>
<sequence>MRSRIDGGWTLQDSTGREFPATVPGCVHTDLLAAGAIADPHLGDNEAATQWIGHRDWRYRTTFDAAPGARSDLVFHGLDTLAAITCNGVELGRTENMHRSYRFPVDGLLRAEGNELTVELASAERFAAARTAETGGDWPNPFHRPYPVIRKMACNFGWDWGPDLVTAGIWRPVELHTWHTARLASVRPVVTRAGDTWTVTVHVELEYADGPADVTVEASVAGVRACAPGPGAIALTVTDPALWWPAGHGEQPLYELEVRLSTGDSWSRRIGFRTVALDTGDDEIGSRFVLLVNDRPVFARGVNWIPDDTFVTRTGPGEYRHRLTQALDANVNLVRVWGGGLYETDAFYDVCDELGLLVWQDFPFACAAYPQDGRLAREVEAEAREAIVRLAPHPSLALWNGNNENIWGWFDWDWREPLRGRAWGESYYLDLLPRLVAELDPARPYWAGSPYSGSMDRHPNDDRHGVSHVWNVWNEEDYLAYRGRTPRFVAEFGYSGPPTFSTYTRGIGDSADGHQKAADGDAKLDRGLADHFGTGRAELEFDDWLYLTQLVQARAVQVGVGHFRSAQPTCMGTVWWQLNDCWPGPSWAVIDGDRRRKPAWYALRDMYAPRLLSIQPGRAGLELVLVNDTDEGWAGTAAVTRHDFDGRALAAGTVAVSCPPRGVRRFRLLGEPGRPERELLRVAFDGRTADWFYREDRDLEYPPAEFTATADADGVTVTAVTLLRDLCLFPDRLDPAAETDRMLVTLLPGETARFALRAAAPLPAAALVTAPVLRCVNDRYRCAQEGARLA</sequence>
<gene>
    <name evidence="8" type="ORF">GCM10017581_096840</name>
</gene>
<dbReference type="SUPFAM" id="SSF49785">
    <property type="entry name" value="Galactose-binding domain-like"/>
    <property type="match status" value="1"/>
</dbReference>
<organism evidence="8 9">
    <name type="scientific">Dactylosporangium matsuzakiense</name>
    <dbReference type="NCBI Taxonomy" id="53360"/>
    <lineage>
        <taxon>Bacteria</taxon>
        <taxon>Bacillati</taxon>
        <taxon>Actinomycetota</taxon>
        <taxon>Actinomycetes</taxon>
        <taxon>Micromonosporales</taxon>
        <taxon>Micromonosporaceae</taxon>
        <taxon>Dactylosporangium</taxon>
    </lineage>
</organism>
<dbReference type="InterPro" id="IPR050887">
    <property type="entry name" value="Beta-mannosidase_GH2"/>
</dbReference>
<dbReference type="GO" id="GO:0006516">
    <property type="term" value="P:glycoprotein catabolic process"/>
    <property type="evidence" value="ECO:0007669"/>
    <property type="project" value="TreeGrafter"/>
</dbReference>
<feature type="domain" description="Glycoside hydrolase family 2 immunoglobulin-like beta-sandwich" evidence="6">
    <location>
        <begin position="200"/>
        <end position="273"/>
    </location>
</feature>
<dbReference type="InterPro" id="IPR017853">
    <property type="entry name" value="GH"/>
</dbReference>